<dbReference type="STRING" id="1138170.GA0061105_104350"/>
<evidence type="ECO:0000313" key="2">
    <source>
        <dbReference type="Proteomes" id="UP000198723"/>
    </source>
</evidence>
<accession>A0A1C3Y1V3</accession>
<proteinExistence type="predicted"/>
<dbReference type="AlphaFoldDB" id="A0A1C3Y1V3"/>
<evidence type="ECO:0000313" key="1">
    <source>
        <dbReference type="EMBL" id="SCB58422.1"/>
    </source>
</evidence>
<reference evidence="1 2" key="1">
    <citation type="submission" date="2016-08" db="EMBL/GenBank/DDBJ databases">
        <authorList>
            <person name="Seilhamer J.J."/>
        </authorList>
    </citation>
    <scope>NUCLEOTIDE SEQUENCE [LARGE SCALE GENOMIC DNA]</scope>
    <source>
        <strain evidence="1 2">HBR26</strain>
    </source>
</reference>
<dbReference type="EMBL" id="FMAJ01000004">
    <property type="protein sequence ID" value="SCB58422.1"/>
    <property type="molecule type" value="Genomic_DNA"/>
</dbReference>
<sequence>MGEEEDASRRTTASQPSSWAIYVRTRLARTGSTRRMSPSRSLEKI</sequence>
<name>A0A1C3Y1V3_9HYPH</name>
<protein>
    <submittedName>
        <fullName evidence="1">Uncharacterized protein</fullName>
    </submittedName>
</protein>
<gene>
    <name evidence="1" type="ORF">GA0061105_104350</name>
</gene>
<dbReference type="Proteomes" id="UP000198723">
    <property type="component" value="Unassembled WGS sequence"/>
</dbReference>
<organism evidence="1 2">
    <name type="scientific">Rhizobium aethiopicum</name>
    <dbReference type="NCBI Taxonomy" id="1138170"/>
    <lineage>
        <taxon>Bacteria</taxon>
        <taxon>Pseudomonadati</taxon>
        <taxon>Pseudomonadota</taxon>
        <taxon>Alphaproteobacteria</taxon>
        <taxon>Hyphomicrobiales</taxon>
        <taxon>Rhizobiaceae</taxon>
        <taxon>Rhizobium/Agrobacterium group</taxon>
        <taxon>Rhizobium</taxon>
    </lineage>
</organism>